<dbReference type="OrthoDB" id="207378at2759"/>
<dbReference type="Pfam" id="PF01757">
    <property type="entry name" value="Acyl_transf_3"/>
    <property type="match status" value="1"/>
</dbReference>
<feature type="transmembrane region" description="Helical" evidence="1">
    <location>
        <begin position="606"/>
        <end position="628"/>
    </location>
</feature>
<feature type="domain" description="Nose resistant-to-fluoxetine protein N-terminal" evidence="3">
    <location>
        <begin position="67"/>
        <end position="176"/>
    </location>
</feature>
<organism evidence="4 5">
    <name type="scientific">Clytia hemisphaerica</name>
    <dbReference type="NCBI Taxonomy" id="252671"/>
    <lineage>
        <taxon>Eukaryota</taxon>
        <taxon>Metazoa</taxon>
        <taxon>Cnidaria</taxon>
        <taxon>Hydrozoa</taxon>
        <taxon>Hydroidolina</taxon>
        <taxon>Leptothecata</taxon>
        <taxon>Obeliida</taxon>
        <taxon>Clytiidae</taxon>
        <taxon>Clytia</taxon>
    </lineage>
</organism>
<reference evidence="4" key="1">
    <citation type="submission" date="2021-01" db="UniProtKB">
        <authorList>
            <consortium name="EnsemblMetazoa"/>
        </authorList>
    </citation>
    <scope>IDENTIFICATION</scope>
</reference>
<name>A0A7M5WV04_9CNID</name>
<dbReference type="GeneID" id="136821543"/>
<dbReference type="PROSITE" id="PS51257">
    <property type="entry name" value="PROKAR_LIPOPROTEIN"/>
    <property type="match status" value="1"/>
</dbReference>
<accession>A0A7M5WV04</accession>
<dbReference type="EnsemblMetazoa" id="CLYHEMT013516.9">
    <property type="protein sequence ID" value="CLYHEMP013516.9"/>
    <property type="gene ID" value="CLYHEMG013516"/>
</dbReference>
<keyword evidence="5" id="KW-1185">Reference proteome</keyword>
<dbReference type="InterPro" id="IPR052728">
    <property type="entry name" value="O2_lipid_transport_reg"/>
</dbReference>
<feature type="signal peptide" evidence="2">
    <location>
        <begin position="1"/>
        <end position="17"/>
    </location>
</feature>
<proteinExistence type="predicted"/>
<keyword evidence="1" id="KW-1133">Transmembrane helix</keyword>
<dbReference type="PANTHER" id="PTHR11161">
    <property type="entry name" value="O-ACYLTRANSFERASE"/>
    <property type="match status" value="1"/>
</dbReference>
<dbReference type="PANTHER" id="PTHR11161:SF0">
    <property type="entry name" value="O-ACYLTRANSFERASE LIKE PROTEIN"/>
    <property type="match status" value="1"/>
</dbReference>
<feature type="transmembrane region" description="Helical" evidence="1">
    <location>
        <begin position="401"/>
        <end position="422"/>
    </location>
</feature>
<evidence type="ECO:0000313" key="4">
    <source>
        <dbReference type="EnsemblMetazoa" id="CLYHEMP013516.9"/>
    </source>
</evidence>
<dbReference type="GO" id="GO:0016747">
    <property type="term" value="F:acyltransferase activity, transferring groups other than amino-acyl groups"/>
    <property type="evidence" value="ECO:0007669"/>
    <property type="project" value="InterPro"/>
</dbReference>
<evidence type="ECO:0000259" key="3">
    <source>
        <dbReference type="SMART" id="SM00703"/>
    </source>
</evidence>
<keyword evidence="2" id="KW-0732">Signal</keyword>
<dbReference type="Proteomes" id="UP000594262">
    <property type="component" value="Unplaced"/>
</dbReference>
<feature type="transmembrane region" description="Helical" evidence="1">
    <location>
        <begin position="488"/>
        <end position="510"/>
    </location>
</feature>
<dbReference type="SMART" id="SM00703">
    <property type="entry name" value="NRF"/>
    <property type="match status" value="1"/>
</dbReference>
<dbReference type="Pfam" id="PF20146">
    <property type="entry name" value="NRF"/>
    <property type="match status" value="1"/>
</dbReference>
<evidence type="ECO:0000256" key="2">
    <source>
        <dbReference type="SAM" id="SignalP"/>
    </source>
</evidence>
<feature type="transmembrane region" description="Helical" evidence="1">
    <location>
        <begin position="210"/>
        <end position="230"/>
    </location>
</feature>
<dbReference type="InterPro" id="IPR002656">
    <property type="entry name" value="Acyl_transf_3_dom"/>
</dbReference>
<feature type="transmembrane region" description="Helical" evidence="1">
    <location>
        <begin position="356"/>
        <end position="380"/>
    </location>
</feature>
<feature type="transmembrane region" description="Helical" evidence="1">
    <location>
        <begin position="573"/>
        <end position="594"/>
    </location>
</feature>
<dbReference type="RefSeq" id="XP_066933868.1">
    <property type="nucleotide sequence ID" value="XM_067077767.1"/>
</dbReference>
<sequence>MIRFLSILCTLLTLSSCQHQYINHRPIADRIAYHVTKNQNFMQQLKYFKEFQFDFSQVDSTCIQYPKLNCLKELLKISQGPDVGKYLDALGKPPTGLFEGNVNWIGNYEECMSIPNTHYCDMKNVAVKVLGRTIPLSTYGVCIQKKCDIYDVTKLLNSTVNCLNQYLNTSFDFLQIKPADKPAIANPSYPVPVYSKCFDNSTGHQYTSGAYVMIVISIIILTLCILGTIAELGLQLVTSVGAGGVQYSDEISSFNKTEQSLSYNASDVSSKEIDITMFRQITDTKTNKLLSFLLCFSLVKNSKSIFNTNVPPGAIASINGIRTFSITWVILGHLIIEGTQSDNPVSFLKWGQRFSFQVIANAFVSVDSFFVLSGLLVGYLSFKRFETHGKLPLLRYYLHRYIRLTASYLYLIFFVVYLYPLLGNGVRWIGTPEKNCHNMWWTNILYINNIYPTDASKACYGVSWYLANDMQFYIISPLIMWAMYRFKIVGVLLTTGVFLFEYLLANGLIIHLKKASPIVAQAIDPSGGTFSFAAYQQYIYFKPWTRIGPYILGIVLGYVLFYKKTIKGRFAILFYFLGWLVAIGLGFAVVYGPFNAVTKSWNEAENLIYGMSFRLVWAIAICWVIYACHNGYGSIINDFLGWKVFIPLSRLTYGVYLIHFYVIDYYFATLNVNFHFTEVTLAFAFIPIIVTSYFLSYIVAVCIEYPVFNLEKLLLKM</sequence>
<feature type="transmembrane region" description="Helical" evidence="1">
    <location>
        <begin position="544"/>
        <end position="561"/>
    </location>
</feature>
<keyword evidence="1" id="KW-0812">Transmembrane</keyword>
<dbReference type="InterPro" id="IPR006621">
    <property type="entry name" value="Nose-resist-to-fluoxetine_N"/>
</dbReference>
<evidence type="ECO:0000256" key="1">
    <source>
        <dbReference type="SAM" id="Phobius"/>
    </source>
</evidence>
<keyword evidence="1" id="KW-0472">Membrane</keyword>
<protein>
    <recommendedName>
        <fullName evidence="3">Nose resistant-to-fluoxetine protein N-terminal domain-containing protein</fullName>
    </recommendedName>
</protein>
<dbReference type="AlphaFoldDB" id="A0A7M5WV04"/>
<feature type="chain" id="PRO_5029761214" description="Nose resistant-to-fluoxetine protein N-terminal domain-containing protein" evidence="2">
    <location>
        <begin position="18"/>
        <end position="717"/>
    </location>
</feature>
<feature type="transmembrane region" description="Helical" evidence="1">
    <location>
        <begin position="682"/>
        <end position="708"/>
    </location>
</feature>
<evidence type="ECO:0000313" key="5">
    <source>
        <dbReference type="Proteomes" id="UP000594262"/>
    </source>
</evidence>